<reference evidence="2 3" key="1">
    <citation type="submission" date="2018-01" db="EMBL/GenBank/DDBJ databases">
        <title>The draft genome sequence of Halioglobus lutimaris HF004.</title>
        <authorList>
            <person name="Du Z.-J."/>
            <person name="Shi M.-J."/>
        </authorList>
    </citation>
    <scope>NUCLEOTIDE SEQUENCE [LARGE SCALE GENOMIC DNA]</scope>
    <source>
        <strain evidence="2 3">HF004</strain>
    </source>
</reference>
<proteinExistence type="predicted"/>
<comment type="caution">
    <text evidence="2">The sequence shown here is derived from an EMBL/GenBank/DDBJ whole genome shotgun (WGS) entry which is preliminary data.</text>
</comment>
<dbReference type="OrthoDB" id="5739150at2"/>
<dbReference type="EMBL" id="PKUS01000005">
    <property type="protein sequence ID" value="PLW69657.1"/>
    <property type="molecule type" value="Genomic_DNA"/>
</dbReference>
<keyword evidence="3" id="KW-1185">Reference proteome</keyword>
<evidence type="ECO:0000313" key="3">
    <source>
        <dbReference type="Proteomes" id="UP000235005"/>
    </source>
</evidence>
<dbReference type="RefSeq" id="WP_101517614.1">
    <property type="nucleotide sequence ID" value="NZ_PKUS01000005.1"/>
</dbReference>
<sequence length="136" mass="15072">MKKHTTLLGALALASMAVVAEEGTSLQSDWIELVRGHKGQAIGVQLRDIQPEDAAGERTVTLAVPKTSISHPDTIEEVVVVARAPEKPEPGEPMKIRYQWLDDYDQDNYGLIIHLGKGDWPIRLYLNSSPGFVREE</sequence>
<evidence type="ECO:0008006" key="4">
    <source>
        <dbReference type="Google" id="ProtNLM"/>
    </source>
</evidence>
<keyword evidence="1" id="KW-0732">Signal</keyword>
<feature type="chain" id="PRO_5014626545" description="YtkA-like domain-containing protein" evidence="1">
    <location>
        <begin position="21"/>
        <end position="136"/>
    </location>
</feature>
<organism evidence="2 3">
    <name type="scientific">Pseudohalioglobus lutimaris</name>
    <dbReference type="NCBI Taxonomy" id="1737061"/>
    <lineage>
        <taxon>Bacteria</taxon>
        <taxon>Pseudomonadati</taxon>
        <taxon>Pseudomonadota</taxon>
        <taxon>Gammaproteobacteria</taxon>
        <taxon>Cellvibrionales</taxon>
        <taxon>Halieaceae</taxon>
        <taxon>Pseudohalioglobus</taxon>
    </lineage>
</organism>
<evidence type="ECO:0000313" key="2">
    <source>
        <dbReference type="EMBL" id="PLW69657.1"/>
    </source>
</evidence>
<evidence type="ECO:0000256" key="1">
    <source>
        <dbReference type="SAM" id="SignalP"/>
    </source>
</evidence>
<name>A0A2N5X5A2_9GAMM</name>
<gene>
    <name evidence="2" type="ORF">C0039_06510</name>
</gene>
<dbReference type="Proteomes" id="UP000235005">
    <property type="component" value="Unassembled WGS sequence"/>
</dbReference>
<dbReference type="AlphaFoldDB" id="A0A2N5X5A2"/>
<protein>
    <recommendedName>
        <fullName evidence="4">YtkA-like domain-containing protein</fullName>
    </recommendedName>
</protein>
<accession>A0A2N5X5A2</accession>
<feature type="signal peptide" evidence="1">
    <location>
        <begin position="1"/>
        <end position="20"/>
    </location>
</feature>